<dbReference type="InterPro" id="IPR020013">
    <property type="entry name" value="Flagellar_FlgE/F/G"/>
</dbReference>
<evidence type="ECO:0000313" key="6">
    <source>
        <dbReference type="EMBL" id="NSL52049.1"/>
    </source>
</evidence>
<keyword evidence="6" id="KW-0969">Cilium</keyword>
<dbReference type="NCBIfam" id="TIGR03506">
    <property type="entry name" value="FlgEFG_subfam"/>
    <property type="match status" value="1"/>
</dbReference>
<keyword evidence="6" id="KW-0966">Cell projection</keyword>
<keyword evidence="2" id="KW-0975">Bacterial flagellum</keyword>
<dbReference type="SUPFAM" id="SSF64518">
    <property type="entry name" value="Phase 1 flagellin"/>
    <property type="match status" value="1"/>
</dbReference>
<feature type="domain" description="Flagellar basal body rod protein N-terminal" evidence="3">
    <location>
        <begin position="5"/>
        <end position="35"/>
    </location>
</feature>
<evidence type="ECO:0000259" key="4">
    <source>
        <dbReference type="Pfam" id="PF06429"/>
    </source>
</evidence>
<organism evidence="6 7">
    <name type="scientific">Calidifontibacillus erzurumensis</name>
    <dbReference type="NCBI Taxonomy" id="2741433"/>
    <lineage>
        <taxon>Bacteria</taxon>
        <taxon>Bacillati</taxon>
        <taxon>Bacillota</taxon>
        <taxon>Bacilli</taxon>
        <taxon>Bacillales</taxon>
        <taxon>Bacillaceae</taxon>
        <taxon>Calidifontibacillus/Schinkia group</taxon>
        <taxon>Calidifontibacillus</taxon>
    </lineage>
</organism>
<dbReference type="Pfam" id="PF22692">
    <property type="entry name" value="LlgE_F_G_D1"/>
    <property type="match status" value="1"/>
</dbReference>
<feature type="domain" description="Flagellar hook protein FlgE/F/G-like D1" evidence="5">
    <location>
        <begin position="114"/>
        <end position="171"/>
    </location>
</feature>
<comment type="caution">
    <text evidence="6">The sequence shown here is derived from an EMBL/GenBank/DDBJ whole genome shotgun (WGS) entry which is preliminary data.</text>
</comment>
<reference evidence="6" key="1">
    <citation type="submission" date="2020-06" db="EMBL/GenBank/DDBJ databases">
        <title>A novel thermopfilic bacterium from Erzurum, Turkey.</title>
        <authorList>
            <person name="Adiguzel A."/>
            <person name="Ay H."/>
            <person name="Baltaci M.O."/>
        </authorList>
    </citation>
    <scope>NUCLEOTIDE SEQUENCE</scope>
    <source>
        <strain evidence="6">P2</strain>
    </source>
</reference>
<dbReference type="GO" id="GO:0071978">
    <property type="term" value="P:bacterial-type flagellum-dependent swarming motility"/>
    <property type="evidence" value="ECO:0007669"/>
    <property type="project" value="TreeGrafter"/>
</dbReference>
<comment type="similarity">
    <text evidence="1 2">Belongs to the flagella basal body rod proteins family.</text>
</comment>
<dbReference type="InterPro" id="IPR037925">
    <property type="entry name" value="FlgE/F/G-like"/>
</dbReference>
<dbReference type="SUPFAM" id="SSF117143">
    <property type="entry name" value="Flagellar hook protein flgE"/>
    <property type="match status" value="1"/>
</dbReference>
<dbReference type="AlphaFoldDB" id="A0A8J8GEI9"/>
<protein>
    <submittedName>
        <fullName evidence="6">Flagellar hook-basal body protein</fullName>
    </submittedName>
</protein>
<evidence type="ECO:0000313" key="7">
    <source>
        <dbReference type="Proteomes" id="UP000625804"/>
    </source>
</evidence>
<evidence type="ECO:0000259" key="5">
    <source>
        <dbReference type="Pfam" id="PF22692"/>
    </source>
</evidence>
<dbReference type="PANTHER" id="PTHR30435">
    <property type="entry name" value="FLAGELLAR PROTEIN"/>
    <property type="match status" value="1"/>
</dbReference>
<dbReference type="RefSeq" id="WP_173731257.1">
    <property type="nucleotide sequence ID" value="NZ_JABTTE010000012.1"/>
</dbReference>
<feature type="domain" description="Flagellar basal-body/hook protein C-terminal" evidence="4">
    <location>
        <begin position="231"/>
        <end position="276"/>
    </location>
</feature>
<dbReference type="InterPro" id="IPR053967">
    <property type="entry name" value="LlgE_F_G-like_D1"/>
</dbReference>
<evidence type="ECO:0000259" key="3">
    <source>
        <dbReference type="Pfam" id="PF00460"/>
    </source>
</evidence>
<comment type="subcellular location">
    <subcellularLocation>
        <location evidence="2">Bacterial flagellum basal body</location>
    </subcellularLocation>
</comment>
<dbReference type="EMBL" id="JABTTE010000012">
    <property type="protein sequence ID" value="NSL52049.1"/>
    <property type="molecule type" value="Genomic_DNA"/>
</dbReference>
<dbReference type="Pfam" id="PF06429">
    <property type="entry name" value="Flg_bbr_C"/>
    <property type="match status" value="1"/>
</dbReference>
<accession>A0A8J8GEI9</accession>
<dbReference type="InterPro" id="IPR010930">
    <property type="entry name" value="Flg_bb/hook_C_dom"/>
</dbReference>
<evidence type="ECO:0000256" key="1">
    <source>
        <dbReference type="ARBA" id="ARBA00009677"/>
    </source>
</evidence>
<proteinExistence type="inferred from homology"/>
<keyword evidence="6" id="KW-0282">Flagellum</keyword>
<dbReference type="Proteomes" id="UP000625804">
    <property type="component" value="Unassembled WGS sequence"/>
</dbReference>
<gene>
    <name evidence="6" type="ORF">HR057_09825</name>
</gene>
<dbReference type="GO" id="GO:0009425">
    <property type="term" value="C:bacterial-type flagellum basal body"/>
    <property type="evidence" value="ECO:0007669"/>
    <property type="project" value="UniProtKB-SubCell"/>
</dbReference>
<keyword evidence="7" id="KW-1185">Reference proteome</keyword>
<dbReference type="Pfam" id="PF00460">
    <property type="entry name" value="Flg_bb_rod"/>
    <property type="match status" value="1"/>
</dbReference>
<dbReference type="InterPro" id="IPR001444">
    <property type="entry name" value="Flag_bb_rod_N"/>
</dbReference>
<sequence length="277" mass="31209">MNQVMYTASVTMGQLQKKIDTIGHNLANADTNGYKRRETNFNELLFQQVNNQLEQNEDIGRRTPNSIRRGVGAKLSETNIRMEQGALKVTDRPLDVALKRPLDFFELLVEETGGLATRYTRDGAFYLTPYEEGQLALVTQNGDFVMGRDGEPIFLPENFKSINITDAGEILVTFEDNTEQFVGQLQVVHMLRPQLLLSTGENQFALPDLEELNLMEEEVYEIVAAEEGLVQQGALEMSNVDIATEMTELLTAQRSYQFNAKSISIADQMYGLISNLR</sequence>
<dbReference type="PANTHER" id="PTHR30435:SF19">
    <property type="entry name" value="FLAGELLAR BASAL-BODY ROD PROTEIN FLGG"/>
    <property type="match status" value="1"/>
</dbReference>
<name>A0A8J8GEI9_9BACI</name>
<evidence type="ECO:0000256" key="2">
    <source>
        <dbReference type="RuleBase" id="RU362116"/>
    </source>
</evidence>